<dbReference type="InterPro" id="IPR038412">
    <property type="entry name" value="Pepsin-I3_sf"/>
</dbReference>
<keyword evidence="3" id="KW-0964">Secreted</keyword>
<dbReference type="GO" id="GO:0005576">
    <property type="term" value="C:extracellular region"/>
    <property type="evidence" value="ECO:0007669"/>
    <property type="project" value="UniProtKB-SubCell"/>
</dbReference>
<keyword evidence="5" id="KW-1015">Disulfide bond</keyword>
<name>A0A0K0D9J3_ANGCA</name>
<dbReference type="PANTHER" id="PTHR37969">
    <property type="entry name" value="PROTEIN CBG07421-RELATED"/>
    <property type="match status" value="1"/>
</dbReference>
<dbReference type="PANTHER" id="PTHR37969:SF1">
    <property type="entry name" value="PROTEIN CBG13105"/>
    <property type="match status" value="1"/>
</dbReference>
<accession>A0A0K0D9J3</accession>
<evidence type="ECO:0000313" key="9">
    <source>
        <dbReference type="WBParaSite" id="ACAC_0000679901-mRNA-1"/>
    </source>
</evidence>
<dbReference type="Proteomes" id="UP000035642">
    <property type="component" value="Unassembled WGS sequence"/>
</dbReference>
<dbReference type="WBParaSite" id="ACAC_0000679901-mRNA-1">
    <property type="protein sequence ID" value="ACAC_0000679901-mRNA-1"/>
    <property type="gene ID" value="ACAC_0000679901"/>
</dbReference>
<dbReference type="Pfam" id="PF06394">
    <property type="entry name" value="Pepsin-I3"/>
    <property type="match status" value="2"/>
</dbReference>
<proteinExistence type="inferred from homology"/>
<evidence type="ECO:0000256" key="2">
    <source>
        <dbReference type="ARBA" id="ARBA00008019"/>
    </source>
</evidence>
<evidence type="ECO:0000256" key="3">
    <source>
        <dbReference type="ARBA" id="ARBA00022525"/>
    </source>
</evidence>
<sequence length="252" mass="27956">MVYTVFLSFGGFLMAIKTVELQAETDAMKLIFVCALIGIAATAPRQKRLTVGTIAVSGGVGGSTGCVVTGNVLYANGFKLRELTPIEQQELQNYQNQVTEYKESLKQAVKERQENLKARMAGKKVKSLETSSEDLPKAPRKPSFCSANDTTQFYFDGCMVQNNKVYVGPTYARDLTPSEIEELKVFEKKQVVYQEYVQKQVQQQVSNLFGGSDFFSSFFGGESKKTTTTEVPMPPEEAPEQPTVPNFCTPIY</sequence>
<reference evidence="8" key="1">
    <citation type="submission" date="2012-09" db="EMBL/GenBank/DDBJ databases">
        <authorList>
            <person name="Martin A.A."/>
        </authorList>
    </citation>
    <scope>NUCLEOTIDE SEQUENCE</scope>
</reference>
<dbReference type="CDD" id="cd00225">
    <property type="entry name" value="API3"/>
    <property type="match status" value="1"/>
</dbReference>
<evidence type="ECO:0000256" key="4">
    <source>
        <dbReference type="ARBA" id="ARBA00022729"/>
    </source>
</evidence>
<evidence type="ECO:0000256" key="6">
    <source>
        <dbReference type="SAM" id="MobiDB-lite"/>
    </source>
</evidence>
<evidence type="ECO:0000313" key="8">
    <source>
        <dbReference type="Proteomes" id="UP000035642"/>
    </source>
</evidence>
<keyword evidence="4" id="KW-0732">Signal</keyword>
<dbReference type="Gene3D" id="3.30.1120.50">
    <property type="entry name" value="Pepsin inhibitor-3"/>
    <property type="match status" value="2"/>
</dbReference>
<keyword evidence="8" id="KW-1185">Reference proteome</keyword>
<comment type="similarity">
    <text evidence="2">Belongs to the protease inhibitor I33 family.</text>
</comment>
<dbReference type="InterPro" id="IPR051901">
    <property type="entry name" value="Protease_Inhibitor_I33"/>
</dbReference>
<evidence type="ECO:0000256" key="1">
    <source>
        <dbReference type="ARBA" id="ARBA00004613"/>
    </source>
</evidence>
<comment type="subcellular location">
    <subcellularLocation>
        <location evidence="1">Secreted</location>
    </subcellularLocation>
</comment>
<dbReference type="AlphaFoldDB" id="A0A0K0D9J3"/>
<reference evidence="9" key="2">
    <citation type="submission" date="2017-02" db="UniProtKB">
        <authorList>
            <consortium name="WormBaseParasite"/>
        </authorList>
    </citation>
    <scope>IDENTIFICATION</scope>
</reference>
<organism evidence="8 9">
    <name type="scientific">Angiostrongylus cantonensis</name>
    <name type="common">Rat lungworm</name>
    <dbReference type="NCBI Taxonomy" id="6313"/>
    <lineage>
        <taxon>Eukaryota</taxon>
        <taxon>Metazoa</taxon>
        <taxon>Ecdysozoa</taxon>
        <taxon>Nematoda</taxon>
        <taxon>Chromadorea</taxon>
        <taxon>Rhabditida</taxon>
        <taxon>Rhabditina</taxon>
        <taxon>Rhabditomorpha</taxon>
        <taxon>Strongyloidea</taxon>
        <taxon>Metastrongylidae</taxon>
        <taxon>Angiostrongylus</taxon>
    </lineage>
</organism>
<protein>
    <submittedName>
        <fullName evidence="9">Aspartyl protease inhibitor</fullName>
    </submittedName>
</protein>
<evidence type="ECO:0000259" key="7">
    <source>
        <dbReference type="Pfam" id="PF06394"/>
    </source>
</evidence>
<feature type="domain" description="Pepsin inhibitor-3-like repeated" evidence="7">
    <location>
        <begin position="137"/>
        <end position="210"/>
    </location>
</feature>
<feature type="domain" description="Pepsin inhibitor-3-like repeated" evidence="7">
    <location>
        <begin position="47"/>
        <end position="116"/>
    </location>
</feature>
<feature type="region of interest" description="Disordered" evidence="6">
    <location>
        <begin position="225"/>
        <end position="244"/>
    </location>
</feature>
<evidence type="ECO:0000256" key="5">
    <source>
        <dbReference type="ARBA" id="ARBA00023157"/>
    </source>
</evidence>
<dbReference type="SUPFAM" id="SSF55149">
    <property type="entry name" value="Pepsin inhibitor-3"/>
    <property type="match status" value="1"/>
</dbReference>
<dbReference type="InterPro" id="IPR010480">
    <property type="entry name" value="Pepsin-I3"/>
</dbReference>